<feature type="compositionally biased region" description="Gly residues" evidence="6">
    <location>
        <begin position="161"/>
        <end position="179"/>
    </location>
</feature>
<keyword evidence="2" id="KW-1003">Cell membrane</keyword>
<keyword evidence="4 7" id="KW-1133">Transmembrane helix</keyword>
<dbReference type="PANTHER" id="PTHR39087:SF2">
    <property type="entry name" value="UPF0104 MEMBRANE PROTEIN MJ1595"/>
    <property type="match status" value="1"/>
</dbReference>
<keyword evidence="9" id="KW-1185">Reference proteome</keyword>
<feature type="transmembrane region" description="Helical" evidence="7">
    <location>
        <begin position="332"/>
        <end position="355"/>
    </location>
</feature>
<evidence type="ECO:0000256" key="7">
    <source>
        <dbReference type="SAM" id="Phobius"/>
    </source>
</evidence>
<feature type="transmembrane region" description="Helical" evidence="7">
    <location>
        <begin position="362"/>
        <end position="383"/>
    </location>
</feature>
<dbReference type="Pfam" id="PF03706">
    <property type="entry name" value="LPG_synthase_TM"/>
    <property type="match status" value="1"/>
</dbReference>
<feature type="transmembrane region" description="Helical" evidence="7">
    <location>
        <begin position="257"/>
        <end position="275"/>
    </location>
</feature>
<reference evidence="8 9" key="1">
    <citation type="submission" date="2019-11" db="EMBL/GenBank/DDBJ databases">
        <authorList>
            <person name="Jiang L.-Q."/>
        </authorList>
    </citation>
    <scope>NUCLEOTIDE SEQUENCE [LARGE SCALE GENOMIC DNA]</scope>
    <source>
        <strain evidence="8 9">YIM 132087</strain>
    </source>
</reference>
<dbReference type="GO" id="GO:0005886">
    <property type="term" value="C:plasma membrane"/>
    <property type="evidence" value="ECO:0007669"/>
    <property type="project" value="UniProtKB-SubCell"/>
</dbReference>
<organism evidence="8 9">
    <name type="scientific">Nakamurella alba</name>
    <dbReference type="NCBI Taxonomy" id="2665158"/>
    <lineage>
        <taxon>Bacteria</taxon>
        <taxon>Bacillati</taxon>
        <taxon>Actinomycetota</taxon>
        <taxon>Actinomycetes</taxon>
        <taxon>Nakamurellales</taxon>
        <taxon>Nakamurellaceae</taxon>
        <taxon>Nakamurella</taxon>
    </lineage>
</organism>
<dbReference type="Proteomes" id="UP000460221">
    <property type="component" value="Unassembled WGS sequence"/>
</dbReference>
<evidence type="ECO:0000256" key="1">
    <source>
        <dbReference type="ARBA" id="ARBA00004651"/>
    </source>
</evidence>
<gene>
    <name evidence="8" type="ORF">GIS00_03260</name>
</gene>
<evidence type="ECO:0000256" key="5">
    <source>
        <dbReference type="ARBA" id="ARBA00023136"/>
    </source>
</evidence>
<dbReference type="EMBL" id="WLYK01000001">
    <property type="protein sequence ID" value="MTD12963.1"/>
    <property type="molecule type" value="Genomic_DNA"/>
</dbReference>
<evidence type="ECO:0000313" key="9">
    <source>
        <dbReference type="Proteomes" id="UP000460221"/>
    </source>
</evidence>
<comment type="subcellular location">
    <subcellularLocation>
        <location evidence="1">Cell membrane</location>
        <topology evidence="1">Multi-pass membrane protein</topology>
    </subcellularLocation>
</comment>
<protein>
    <submittedName>
        <fullName evidence="8">Flippase-like domain-containing protein</fullName>
    </submittedName>
</protein>
<accession>A0A7K1FI58</accession>
<feature type="compositionally biased region" description="Basic and acidic residues" evidence="6">
    <location>
        <begin position="1"/>
        <end position="11"/>
    </location>
</feature>
<keyword evidence="3 7" id="KW-0812">Transmembrane</keyword>
<feature type="compositionally biased region" description="Low complexity" evidence="6">
    <location>
        <begin position="65"/>
        <end position="76"/>
    </location>
</feature>
<evidence type="ECO:0000256" key="4">
    <source>
        <dbReference type="ARBA" id="ARBA00022989"/>
    </source>
</evidence>
<feature type="compositionally biased region" description="Basic residues" evidence="6">
    <location>
        <begin position="12"/>
        <end position="23"/>
    </location>
</feature>
<feature type="compositionally biased region" description="Basic and acidic residues" evidence="6">
    <location>
        <begin position="42"/>
        <end position="62"/>
    </location>
</feature>
<feature type="compositionally biased region" description="Basic residues" evidence="6">
    <location>
        <begin position="117"/>
        <end position="137"/>
    </location>
</feature>
<dbReference type="PANTHER" id="PTHR39087">
    <property type="entry name" value="UPF0104 MEMBRANE PROTEIN MJ1595"/>
    <property type="match status" value="1"/>
</dbReference>
<sequence>MARPAHPADRAHRARHGLRRGLRQRLAGPGHGRRARRQQLRRRADPRCLPRRDDRGPDRRGEGAGPVRPGAGAPGDRGTRRHRPADCDPGPESRGRRGRRGALGPRRVARFPGRDVRRLRRPGRRRGPYQRRRHRRLPGLSRRPAADRPARRAHRAVARAAGGGRPDRAGGGPGPGRAGAGEVPGRPRGFSLRFSVAGTGDNSGVTIAPELPVSRSRLRTWLPVVVGVALAGAALLLVRDRLPDPAELWSALTSAQWGWIGVAVLLQGASIGLVARQQRLLLGAFGVRAGVLRVQAITYGAGAVSSVLPAGGAVAGGYAFREYRRLGADPGTAGTVMVLSGVLSAIGLGLCALLLPALSGSALWWLLPAAVVVSLWLLTLRPLGNVAAVDDPMPGIDRWAQRRPRTAAVTRELVRAGRRIGGLTGPQLRSVLTASTAKWLLDAASLWLVCVGFGVSVALLPLLALYLGVQLIRQIPLTPGGTGPVEAALLAGLAAAGAMAAPAAAAVLIYRLLSVWGVVLVGGVAAVALTRGADVRRIGPGRVPW</sequence>
<feature type="region of interest" description="Disordered" evidence="6">
    <location>
        <begin position="1"/>
        <end position="187"/>
    </location>
</feature>
<evidence type="ECO:0000256" key="6">
    <source>
        <dbReference type="SAM" id="MobiDB-lite"/>
    </source>
</evidence>
<proteinExistence type="predicted"/>
<feature type="transmembrane region" description="Helical" evidence="7">
    <location>
        <begin position="446"/>
        <end position="467"/>
    </location>
</feature>
<feature type="transmembrane region" description="Helical" evidence="7">
    <location>
        <begin position="515"/>
        <end position="533"/>
    </location>
</feature>
<feature type="transmembrane region" description="Helical" evidence="7">
    <location>
        <begin position="220"/>
        <end position="237"/>
    </location>
</feature>
<feature type="compositionally biased region" description="Basic residues" evidence="6">
    <location>
        <begin position="31"/>
        <end position="41"/>
    </location>
</feature>
<evidence type="ECO:0000256" key="2">
    <source>
        <dbReference type="ARBA" id="ARBA00022475"/>
    </source>
</evidence>
<feature type="transmembrane region" description="Helical" evidence="7">
    <location>
        <begin position="296"/>
        <end position="320"/>
    </location>
</feature>
<dbReference type="InterPro" id="IPR022791">
    <property type="entry name" value="L-PG_synthase/AglD"/>
</dbReference>
<dbReference type="AlphaFoldDB" id="A0A7K1FI58"/>
<evidence type="ECO:0000313" key="8">
    <source>
        <dbReference type="EMBL" id="MTD12963.1"/>
    </source>
</evidence>
<dbReference type="NCBIfam" id="TIGR00374">
    <property type="entry name" value="flippase-like domain"/>
    <property type="match status" value="1"/>
</dbReference>
<evidence type="ECO:0000256" key="3">
    <source>
        <dbReference type="ARBA" id="ARBA00022692"/>
    </source>
</evidence>
<comment type="caution">
    <text evidence="8">The sequence shown here is derived from an EMBL/GenBank/DDBJ whole genome shotgun (WGS) entry which is preliminary data.</text>
</comment>
<keyword evidence="5 7" id="KW-0472">Membrane</keyword>
<name>A0A7K1FI58_9ACTN</name>